<evidence type="ECO:0000256" key="2">
    <source>
        <dbReference type="ARBA" id="ARBA00022737"/>
    </source>
</evidence>
<name>A0A6A1UPD3_9ROSI</name>
<dbReference type="PANTHER" id="PTHR46128:SF358">
    <property type="entry name" value="TETRATRICOPEPTIDE REPEAT (TPR)-LIKE SUPERFAMILY PROTEIN"/>
    <property type="match status" value="1"/>
</dbReference>
<reference evidence="4 5" key="1">
    <citation type="journal article" date="2019" name="Plant Biotechnol. J.">
        <title>The red bayberry genome and genetic basis of sex determination.</title>
        <authorList>
            <person name="Jia H.M."/>
            <person name="Jia H.J."/>
            <person name="Cai Q.L."/>
            <person name="Wang Y."/>
            <person name="Zhao H.B."/>
            <person name="Yang W.F."/>
            <person name="Wang G.Y."/>
            <person name="Li Y.H."/>
            <person name="Zhan D.L."/>
            <person name="Shen Y.T."/>
            <person name="Niu Q.F."/>
            <person name="Chang L."/>
            <person name="Qiu J."/>
            <person name="Zhao L."/>
            <person name="Xie H.B."/>
            <person name="Fu W.Y."/>
            <person name="Jin J."/>
            <person name="Li X.W."/>
            <person name="Jiao Y."/>
            <person name="Zhou C.C."/>
            <person name="Tu T."/>
            <person name="Chai C.Y."/>
            <person name="Gao J.L."/>
            <person name="Fan L.J."/>
            <person name="van de Weg E."/>
            <person name="Wang J.Y."/>
            <person name="Gao Z.S."/>
        </authorList>
    </citation>
    <scope>NUCLEOTIDE SEQUENCE [LARGE SCALE GENOMIC DNA]</scope>
    <source>
        <tissue evidence="4">Leaves</tissue>
    </source>
</reference>
<dbReference type="PANTHER" id="PTHR46128">
    <property type="entry name" value="MITOCHONDRIAL GROUP I INTRON SPLICING FACTOR CCM1"/>
    <property type="match status" value="1"/>
</dbReference>
<evidence type="ECO:0000313" key="5">
    <source>
        <dbReference type="Proteomes" id="UP000516437"/>
    </source>
</evidence>
<feature type="repeat" description="PPR" evidence="3">
    <location>
        <begin position="96"/>
        <end position="130"/>
    </location>
</feature>
<dbReference type="OrthoDB" id="42736at2759"/>
<dbReference type="InterPro" id="IPR002885">
    <property type="entry name" value="PPR_rpt"/>
</dbReference>
<evidence type="ECO:0000256" key="1">
    <source>
        <dbReference type="ARBA" id="ARBA00007626"/>
    </source>
</evidence>
<sequence>MNTNESRIKKAKTLLRSSPLSNQGGKTIPRLRNPDEMTVSVLLIEAKEVLDVMIWRGIEPDAVTYNYLIDGYYLTNIMDEAVKAFKIMADKGCSPTNFSYNILINGYCKTNRIDEAMCAFREMSVKGLIPDVVTYTTLIRGFFQVGRP</sequence>
<dbReference type="EMBL" id="RXIC02000026">
    <property type="protein sequence ID" value="KAB1202364.1"/>
    <property type="molecule type" value="Genomic_DNA"/>
</dbReference>
<feature type="repeat" description="PPR" evidence="3">
    <location>
        <begin position="61"/>
        <end position="95"/>
    </location>
</feature>
<comment type="caution">
    <text evidence="4">The sequence shown here is derived from an EMBL/GenBank/DDBJ whole genome shotgun (WGS) entry which is preliminary data.</text>
</comment>
<evidence type="ECO:0000313" key="4">
    <source>
        <dbReference type="EMBL" id="KAB1202364.1"/>
    </source>
</evidence>
<evidence type="ECO:0000256" key="3">
    <source>
        <dbReference type="PROSITE-ProRule" id="PRU00708"/>
    </source>
</evidence>
<dbReference type="InterPro" id="IPR011990">
    <property type="entry name" value="TPR-like_helical_dom_sf"/>
</dbReference>
<dbReference type="InterPro" id="IPR050872">
    <property type="entry name" value="PPR_P_subfamily"/>
</dbReference>
<dbReference type="Gene3D" id="1.25.40.10">
    <property type="entry name" value="Tetratricopeptide repeat domain"/>
    <property type="match status" value="1"/>
</dbReference>
<proteinExistence type="inferred from homology"/>
<gene>
    <name evidence="4" type="ORF">CJ030_MR8G007348</name>
</gene>
<organism evidence="4 5">
    <name type="scientific">Morella rubra</name>
    <name type="common">Chinese bayberry</name>
    <dbReference type="NCBI Taxonomy" id="262757"/>
    <lineage>
        <taxon>Eukaryota</taxon>
        <taxon>Viridiplantae</taxon>
        <taxon>Streptophyta</taxon>
        <taxon>Embryophyta</taxon>
        <taxon>Tracheophyta</taxon>
        <taxon>Spermatophyta</taxon>
        <taxon>Magnoliopsida</taxon>
        <taxon>eudicotyledons</taxon>
        <taxon>Gunneridae</taxon>
        <taxon>Pentapetalae</taxon>
        <taxon>rosids</taxon>
        <taxon>fabids</taxon>
        <taxon>Fagales</taxon>
        <taxon>Myricaceae</taxon>
        <taxon>Morella</taxon>
    </lineage>
</organism>
<dbReference type="AlphaFoldDB" id="A0A6A1UPD3"/>
<accession>A0A6A1UPD3</accession>
<dbReference type="PROSITE" id="PS51375">
    <property type="entry name" value="PPR"/>
    <property type="match status" value="2"/>
</dbReference>
<dbReference type="NCBIfam" id="TIGR00756">
    <property type="entry name" value="PPR"/>
    <property type="match status" value="2"/>
</dbReference>
<dbReference type="Pfam" id="PF13041">
    <property type="entry name" value="PPR_2"/>
    <property type="match status" value="1"/>
</dbReference>
<dbReference type="Pfam" id="PF12854">
    <property type="entry name" value="PPR_1"/>
    <property type="match status" value="1"/>
</dbReference>
<keyword evidence="5" id="KW-1185">Reference proteome</keyword>
<comment type="similarity">
    <text evidence="1">Belongs to the PPR family. P subfamily.</text>
</comment>
<evidence type="ECO:0008006" key="6">
    <source>
        <dbReference type="Google" id="ProtNLM"/>
    </source>
</evidence>
<protein>
    <recommendedName>
        <fullName evidence="6">Pentatricopeptide repeat-containing protein</fullName>
    </recommendedName>
</protein>
<keyword evidence="2" id="KW-0677">Repeat</keyword>
<dbReference type="Proteomes" id="UP000516437">
    <property type="component" value="Chromosome 8"/>
</dbReference>